<gene>
    <name evidence="2" type="ORF">AGOR_G00228940</name>
</gene>
<dbReference type="PANTHER" id="PTHR37404:SF1">
    <property type="entry name" value="HCG1796489"/>
    <property type="match status" value="1"/>
</dbReference>
<comment type="caution">
    <text evidence="2">The sequence shown here is derived from an EMBL/GenBank/DDBJ whole genome shotgun (WGS) entry which is preliminary data.</text>
</comment>
<organism evidence="2 3">
    <name type="scientific">Albula goreensis</name>
    <dbReference type="NCBI Taxonomy" id="1534307"/>
    <lineage>
        <taxon>Eukaryota</taxon>
        <taxon>Metazoa</taxon>
        <taxon>Chordata</taxon>
        <taxon>Craniata</taxon>
        <taxon>Vertebrata</taxon>
        <taxon>Euteleostomi</taxon>
        <taxon>Actinopterygii</taxon>
        <taxon>Neopterygii</taxon>
        <taxon>Teleostei</taxon>
        <taxon>Albuliformes</taxon>
        <taxon>Albulidae</taxon>
        <taxon>Albula</taxon>
    </lineage>
</organism>
<dbReference type="PANTHER" id="PTHR37404">
    <property type="entry name" value="HCG1796489"/>
    <property type="match status" value="1"/>
</dbReference>
<dbReference type="Proteomes" id="UP000829720">
    <property type="component" value="Unassembled WGS sequence"/>
</dbReference>
<reference evidence="2" key="1">
    <citation type="submission" date="2021-01" db="EMBL/GenBank/DDBJ databases">
        <authorList>
            <person name="Zahm M."/>
            <person name="Roques C."/>
            <person name="Cabau C."/>
            <person name="Klopp C."/>
            <person name="Donnadieu C."/>
            <person name="Jouanno E."/>
            <person name="Lampietro C."/>
            <person name="Louis A."/>
            <person name="Herpin A."/>
            <person name="Echchiki A."/>
            <person name="Berthelot C."/>
            <person name="Parey E."/>
            <person name="Roest-Crollius H."/>
            <person name="Braasch I."/>
            <person name="Postlethwait J."/>
            <person name="Bobe J."/>
            <person name="Montfort J."/>
            <person name="Bouchez O."/>
            <person name="Begum T."/>
            <person name="Mejri S."/>
            <person name="Adams A."/>
            <person name="Chen W.-J."/>
            <person name="Guiguen Y."/>
        </authorList>
    </citation>
    <scope>NUCLEOTIDE SEQUENCE</scope>
    <source>
        <tissue evidence="2">Blood</tissue>
    </source>
</reference>
<protein>
    <submittedName>
        <fullName evidence="2">Uncharacterized protein</fullName>
    </submittedName>
</protein>
<feature type="compositionally biased region" description="Polar residues" evidence="1">
    <location>
        <begin position="1"/>
        <end position="15"/>
    </location>
</feature>
<feature type="region of interest" description="Disordered" evidence="1">
    <location>
        <begin position="203"/>
        <end position="230"/>
    </location>
</feature>
<accession>A0A8T3CHV2</accession>
<dbReference type="OrthoDB" id="382863at2759"/>
<evidence type="ECO:0000313" key="3">
    <source>
        <dbReference type="Proteomes" id="UP000829720"/>
    </source>
</evidence>
<evidence type="ECO:0000313" key="2">
    <source>
        <dbReference type="EMBL" id="KAI1884683.1"/>
    </source>
</evidence>
<sequence length="263" mass="29338">MDMMENQSLMRTYTGTRPPVSYGIESQRGEPLPPLLQRPCLITPKRHFSTSVSVEHGRKPLIGPLAHPRHSKASPHWALNFVDELGDRLRDCHAVRTVSQPISDTQDRYRGMSAPLRPEAPPYAVLPALHRQFETDKVPILNVPYISTTRADYRRFSRSEVLPVGVSWSGDDGGDSAPRAAPSQKYQPFLHCPLQHVPHGGLSTLYRDSYSTPTAPSAPPGPAHAPDWSNAEAGRDLLRHILKVPKMYSTENQTYGRNKTILV</sequence>
<evidence type="ECO:0000256" key="1">
    <source>
        <dbReference type="SAM" id="MobiDB-lite"/>
    </source>
</evidence>
<dbReference type="EMBL" id="JAERUA010000022">
    <property type="protein sequence ID" value="KAI1884683.1"/>
    <property type="molecule type" value="Genomic_DNA"/>
</dbReference>
<dbReference type="InterPro" id="IPR053347">
    <property type="entry name" value="Axonemal_MT_stabilizer"/>
</dbReference>
<name>A0A8T3CHV2_9TELE</name>
<proteinExistence type="predicted"/>
<feature type="region of interest" description="Disordered" evidence="1">
    <location>
        <begin position="1"/>
        <end position="20"/>
    </location>
</feature>
<dbReference type="AlphaFoldDB" id="A0A8T3CHV2"/>
<keyword evidence="3" id="KW-1185">Reference proteome</keyword>